<protein>
    <recommendedName>
        <fullName evidence="11">Nucleolar protein 11</fullName>
    </recommendedName>
</protein>
<keyword evidence="3" id="KW-0805">Transcription regulation</keyword>
<sequence>MTKFINYYNLCPIPEPKDFLGIAADREEGNIITTLSKNIVIIMKISTRKQIRSWSILEKLSSKVVYDRRSEKYVGVFANKILRCWDENTVDVNKSKKLRFHKNITELITNAEDTFVLYDDGSCETLCTAIETRKEVTSVPHHLLFISKLNLHGGRIFTLPNGKQIVTYFEVNALTGECHLIRLPLENEDRTQRYPLKRGNLRTTVSGATVIEGDGVPLLCTIWSDKRIFLLSLDDDVPPERSPGTFVSMLTHLKVDSPLSLLGVSGYSVAIYGANYGQKKEREGASLLLYNIQYKVVKVNQFFKVYFDFSKLWSVENHILLALGQNLSVVQYRVSKEVLSELVGTQICNDYQNPVEGDQINEEDCIQDYLQYTTDIGRCLEIDIPLHEERTRIIEANGKTVPFIGINAFEKELNHLKHMNLYVDVLETNEISSNEQITLMNNYNDKGFTCPEIQILASQMEKAGASEHEITEKLLWLLIKANLLSDIGVCLKRYTNISEKMLSKTLHFILKQIAVVDHVAKDFSGNEARILNGRVNSIMDIDDDLEKECNEDKKFEKRTNFPNIDLLVKKHSQENIPTGSKDILNILLSCNFDFTAIANYIRQDIKYYDVLMLLEYLYDMLADPDIVSFEERPSHEYVSTGFELKILRWFGVFINTHFQKLALSKDDQLIEMLLRWQKLFVQYKREIVELQETAALLYNIVEHKKLTKDRDYSKWYSIEQIHLF</sequence>
<evidence type="ECO:0000259" key="7">
    <source>
        <dbReference type="Pfam" id="PF08168"/>
    </source>
</evidence>
<reference evidence="10" key="1">
    <citation type="submission" date="2014-03" db="EMBL/GenBank/DDBJ databases">
        <authorList>
            <person name="Aksoy S."/>
            <person name="Warren W."/>
            <person name="Wilson R.K."/>
        </authorList>
    </citation>
    <scope>NUCLEOTIDE SEQUENCE [LARGE SCALE GENOMIC DNA]</scope>
    <source>
        <strain evidence="10">IAEA</strain>
    </source>
</reference>
<dbReference type="GO" id="GO:0003723">
    <property type="term" value="F:RNA binding"/>
    <property type="evidence" value="ECO:0007669"/>
    <property type="project" value="TreeGrafter"/>
</dbReference>
<evidence type="ECO:0008006" key="11">
    <source>
        <dbReference type="Google" id="ProtNLM"/>
    </source>
</evidence>
<dbReference type="InterPro" id="IPR042859">
    <property type="entry name" value="NOL11"/>
</dbReference>
<evidence type="ECO:0000256" key="2">
    <source>
        <dbReference type="ARBA" id="ARBA00022552"/>
    </source>
</evidence>
<dbReference type="VEuPathDB" id="VectorBase:GBRI006564"/>
<dbReference type="GO" id="GO:0005730">
    <property type="term" value="C:nucleolus"/>
    <property type="evidence" value="ECO:0007669"/>
    <property type="project" value="UniProtKB-SubCell"/>
</dbReference>
<dbReference type="PANTHER" id="PTHR15633:SF2">
    <property type="entry name" value="NUCLEOLAR PROTEIN 11"/>
    <property type="match status" value="1"/>
</dbReference>
<keyword evidence="6" id="KW-0539">Nucleus</keyword>
<organism evidence="9 10">
    <name type="scientific">Glossina brevipalpis</name>
    <dbReference type="NCBI Taxonomy" id="37001"/>
    <lineage>
        <taxon>Eukaryota</taxon>
        <taxon>Metazoa</taxon>
        <taxon>Ecdysozoa</taxon>
        <taxon>Arthropoda</taxon>
        <taxon>Hexapoda</taxon>
        <taxon>Insecta</taxon>
        <taxon>Pterygota</taxon>
        <taxon>Neoptera</taxon>
        <taxon>Endopterygota</taxon>
        <taxon>Diptera</taxon>
        <taxon>Brachycera</taxon>
        <taxon>Muscomorpha</taxon>
        <taxon>Hippoboscoidea</taxon>
        <taxon>Glossinidae</taxon>
        <taxon>Glossina</taxon>
    </lineage>
</organism>
<dbReference type="InterPro" id="IPR048897">
    <property type="entry name" value="Nol11_C"/>
</dbReference>
<evidence type="ECO:0000256" key="4">
    <source>
        <dbReference type="ARBA" id="ARBA00023159"/>
    </source>
</evidence>
<evidence type="ECO:0000313" key="10">
    <source>
        <dbReference type="Proteomes" id="UP000091820"/>
    </source>
</evidence>
<dbReference type="Proteomes" id="UP000091820">
    <property type="component" value="Unassembled WGS sequence"/>
</dbReference>
<dbReference type="Pfam" id="PF08168">
    <property type="entry name" value="NOL11_N"/>
    <property type="match status" value="1"/>
</dbReference>
<evidence type="ECO:0000256" key="3">
    <source>
        <dbReference type="ARBA" id="ARBA00023015"/>
    </source>
</evidence>
<proteinExistence type="predicted"/>
<keyword evidence="2" id="KW-0698">rRNA processing</keyword>
<name>A0A1A9W500_9MUSC</name>
<dbReference type="AlphaFoldDB" id="A0A1A9W500"/>
<dbReference type="STRING" id="37001.A0A1A9W500"/>
<keyword evidence="10" id="KW-1185">Reference proteome</keyword>
<evidence type="ECO:0000256" key="1">
    <source>
        <dbReference type="ARBA" id="ARBA00004604"/>
    </source>
</evidence>
<evidence type="ECO:0000259" key="8">
    <source>
        <dbReference type="Pfam" id="PF20998"/>
    </source>
</evidence>
<dbReference type="EnsemblMetazoa" id="GBRI006564-RA">
    <property type="protein sequence ID" value="GBRI006564-PA"/>
    <property type="gene ID" value="GBRI006564"/>
</dbReference>
<dbReference type="InterPro" id="IPR012584">
    <property type="entry name" value="NOL11_N"/>
</dbReference>
<keyword evidence="5" id="KW-0804">Transcription</keyword>
<comment type="subcellular location">
    <subcellularLocation>
        <location evidence="1">Nucleus</location>
        <location evidence="1">Nucleolus</location>
    </subcellularLocation>
</comment>
<evidence type="ECO:0000256" key="6">
    <source>
        <dbReference type="ARBA" id="ARBA00023242"/>
    </source>
</evidence>
<dbReference type="GO" id="GO:0030490">
    <property type="term" value="P:maturation of SSU-rRNA"/>
    <property type="evidence" value="ECO:0007669"/>
    <property type="project" value="InterPro"/>
</dbReference>
<feature type="domain" description="Nucleolar protein 11 N-terminal" evidence="7">
    <location>
        <begin position="1"/>
        <end position="333"/>
    </location>
</feature>
<dbReference type="PANTHER" id="PTHR15633">
    <property type="entry name" value="NUCLEOLAR PROTEIN 11"/>
    <property type="match status" value="1"/>
</dbReference>
<reference evidence="9" key="2">
    <citation type="submission" date="2020-05" db="UniProtKB">
        <authorList>
            <consortium name="EnsemblMetazoa"/>
        </authorList>
    </citation>
    <scope>IDENTIFICATION</scope>
    <source>
        <strain evidence="9">IAEA</strain>
    </source>
</reference>
<accession>A0A1A9W500</accession>
<evidence type="ECO:0000256" key="5">
    <source>
        <dbReference type="ARBA" id="ARBA00023163"/>
    </source>
</evidence>
<keyword evidence="4" id="KW-0010">Activator</keyword>
<evidence type="ECO:0000313" key="9">
    <source>
        <dbReference type="EnsemblMetazoa" id="GBRI006564-PA"/>
    </source>
</evidence>
<feature type="domain" description="Nucleolar protein 11 C-terminal" evidence="8">
    <location>
        <begin position="410"/>
        <end position="724"/>
    </location>
</feature>
<dbReference type="Pfam" id="PF20998">
    <property type="entry name" value="Nol11_C"/>
    <property type="match status" value="1"/>
</dbReference>